<organism evidence="2 3">
    <name type="scientific">Ferrovum myxofaciens</name>
    <dbReference type="NCBI Taxonomy" id="416213"/>
    <lineage>
        <taxon>Bacteria</taxon>
        <taxon>Pseudomonadati</taxon>
        <taxon>Pseudomonadota</taxon>
        <taxon>Betaproteobacteria</taxon>
        <taxon>Ferrovales</taxon>
        <taxon>Ferrovaceae</taxon>
        <taxon>Ferrovum</taxon>
    </lineage>
</organism>
<feature type="transmembrane region" description="Helical" evidence="1">
    <location>
        <begin position="101"/>
        <end position="119"/>
    </location>
</feature>
<evidence type="ECO:0000313" key="3">
    <source>
        <dbReference type="Proteomes" id="UP000683551"/>
    </source>
</evidence>
<feature type="transmembrane region" description="Helical" evidence="1">
    <location>
        <begin position="73"/>
        <end position="94"/>
    </location>
</feature>
<evidence type="ECO:0008006" key="4">
    <source>
        <dbReference type="Google" id="ProtNLM"/>
    </source>
</evidence>
<accession>A0A9E6MVU3</accession>
<feature type="transmembrane region" description="Helical" evidence="1">
    <location>
        <begin position="131"/>
        <end position="149"/>
    </location>
</feature>
<reference evidence="2" key="1">
    <citation type="submission" date="2021-02" db="EMBL/GenBank/DDBJ databases">
        <title>Comparative genomics of Ferrovum myxofaciens strains, predominant extremophile bacteria forming large biofilm stalactites in acid mine ecosystems.</title>
        <authorList>
            <person name="Burkartova K."/>
            <person name="Ridl J."/>
            <person name="Pajer P."/>
            <person name="Falteisek L."/>
        </authorList>
    </citation>
    <scope>NUCLEOTIDE SEQUENCE</scope>
    <source>
        <strain evidence="2">MI1III</strain>
    </source>
</reference>
<dbReference type="EMBL" id="CP071137">
    <property type="protein sequence ID" value="QWY77233.1"/>
    <property type="molecule type" value="Genomic_DNA"/>
</dbReference>
<gene>
    <name evidence="2" type="ORF">JZL65_12305</name>
</gene>
<name>A0A9E6MVU3_9PROT</name>
<keyword evidence="1" id="KW-1133">Transmembrane helix</keyword>
<evidence type="ECO:0000313" key="2">
    <source>
        <dbReference type="EMBL" id="QWY77233.1"/>
    </source>
</evidence>
<protein>
    <recommendedName>
        <fullName evidence="4">PEP-CTERM system histidine kinase PrsK</fullName>
    </recommendedName>
</protein>
<sequence>MISSIDLASQLSALTVFALLGLYLLGRKNANPIRTALALACLANSGWALMLVLFPLRYTLPLPTDLAEFLRDYFWMAFLLKAMMTPGSPTPALLGSLRRLLQILLAMALITLLYDQWSGANALHTMPKSDLVLHVALSIFGMVLVEQYFRSGVSSLIR</sequence>
<feature type="transmembrane region" description="Helical" evidence="1">
    <location>
        <begin position="37"/>
        <end position="58"/>
    </location>
</feature>
<keyword evidence="1" id="KW-0812">Transmembrane</keyword>
<evidence type="ECO:0000256" key="1">
    <source>
        <dbReference type="SAM" id="Phobius"/>
    </source>
</evidence>
<keyword evidence="1" id="KW-0472">Membrane</keyword>
<proteinExistence type="predicted"/>
<feature type="transmembrane region" description="Helical" evidence="1">
    <location>
        <begin position="7"/>
        <end position="25"/>
    </location>
</feature>
<dbReference type="RefSeq" id="WP_273144440.1">
    <property type="nucleotide sequence ID" value="NZ_CP071137.1"/>
</dbReference>
<dbReference type="AlphaFoldDB" id="A0A9E6MVU3"/>
<dbReference type="Proteomes" id="UP000683551">
    <property type="component" value="Chromosome"/>
</dbReference>